<comment type="caution">
    <text evidence="2">The sequence shown here is derived from an EMBL/GenBank/DDBJ whole genome shotgun (WGS) entry which is preliminary data.</text>
</comment>
<name>A0A0A5HWW2_PHOS4</name>
<protein>
    <recommendedName>
        <fullName evidence="4">Outer membrane protein beta-barrel domain-containing protein</fullName>
    </recommendedName>
</protein>
<dbReference type="EMBL" id="JRWP01000004">
    <property type="protein sequence ID" value="KGY10032.1"/>
    <property type="molecule type" value="Genomic_DNA"/>
</dbReference>
<evidence type="ECO:0008006" key="4">
    <source>
        <dbReference type="Google" id="ProtNLM"/>
    </source>
</evidence>
<sequence>MKKLALLLFLSMPAAAQTNLYLGVDSLLSGSKGSVQYGFQFANSNGDRFGYELVYTKYESEYSYGLNVKPSFPLVNNFFVTPIAGYHKFSNDRYSPVYGIELSHHFNFFEIRTGVKKNDSGIDDNVNYYVGGAIRY</sequence>
<dbReference type="RefSeq" id="WP_038188122.1">
    <property type="nucleotide sequence ID" value="NZ_JRWP01000004.1"/>
</dbReference>
<gene>
    <name evidence="2" type="ORF">NM06_03700</name>
</gene>
<feature type="signal peptide" evidence="1">
    <location>
        <begin position="1"/>
        <end position="16"/>
    </location>
</feature>
<organism evidence="2 3">
    <name type="scientific">Photobacterium sp. (strain ATCC 43367)</name>
    <dbReference type="NCBI Taxonomy" id="379097"/>
    <lineage>
        <taxon>Bacteria</taxon>
        <taxon>Pseudomonadati</taxon>
        <taxon>Pseudomonadota</taxon>
        <taxon>Gammaproteobacteria</taxon>
        <taxon>Vibrionales</taxon>
        <taxon>Vibrionaceae</taxon>
        <taxon>Vibrio</taxon>
        <taxon>Vibrio oreintalis group</taxon>
    </lineage>
</organism>
<dbReference type="OrthoDB" id="9919503at2"/>
<reference evidence="2 3" key="1">
    <citation type="submission" date="2014-10" db="EMBL/GenBank/DDBJ databases">
        <title>Genome sequencing of Vibrio sinaloensis T08.</title>
        <authorList>
            <person name="Chan K.-G."/>
            <person name="Mohamad N.I."/>
        </authorList>
    </citation>
    <scope>NUCLEOTIDE SEQUENCE [LARGE SCALE GENOMIC DNA]</scope>
    <source>
        <strain evidence="2 3">T08</strain>
    </source>
</reference>
<proteinExistence type="predicted"/>
<accession>A0A0A5HWW2</accession>
<evidence type="ECO:0000313" key="3">
    <source>
        <dbReference type="Proteomes" id="UP000030451"/>
    </source>
</evidence>
<evidence type="ECO:0000256" key="1">
    <source>
        <dbReference type="SAM" id="SignalP"/>
    </source>
</evidence>
<evidence type="ECO:0000313" key="2">
    <source>
        <dbReference type="EMBL" id="KGY10032.1"/>
    </source>
</evidence>
<dbReference type="AlphaFoldDB" id="A0A0A5HWW2"/>
<dbReference type="Proteomes" id="UP000030451">
    <property type="component" value="Unassembled WGS sequence"/>
</dbReference>
<keyword evidence="1" id="KW-0732">Signal</keyword>
<feature type="chain" id="PRO_5002011091" description="Outer membrane protein beta-barrel domain-containing protein" evidence="1">
    <location>
        <begin position="17"/>
        <end position="136"/>
    </location>
</feature>